<dbReference type="GeneID" id="94336404"/>
<dbReference type="KEGG" id="bdw:94336404"/>
<sequence>MLFSKYQFLFVTSRLSINKLYRTFSGRHVITSADGVVHNLTRLALDKCNDKQLLEDATRQFKDVVVSLHPSDILKSLHCFATLGFSNKTILSCILHRIDDLCFNASPRGLNHLLTLFRILNISHESATDPLVKMIKNSLHKFTQELGDIWYNATYLGIDNWDLYELLAMQTQLNFKDLQGDTYRTLEAMSRQYKDYGIFENVNIENLNVKQCIYALAAYTRLCRKNEIGILKHELLKAINSMELGMNEISSLLTLMYKSGIVVPEVNEKIHNVIEHLVNDQFYLANVFPYHALMLAKSTCNSKSLVTMINSAMVVVDKMTPVSCLQLFYTLAILSGNLEFDCDDILLKKIASTHKSLSIKHQRHLYDALMRSSRTSNDSLEKFLKDATPTILPLVKNGMDIIQLEGKMCATIGNTSGEIQPIEFVNETLVLNAPGSKVLSPEFKLHLKSIEAIIANLGTPIKSCGILLRTANPKLAEEMSLVYHQPNNITS</sequence>
<dbReference type="Proteomes" id="UP001214638">
    <property type="component" value="Unassembled WGS sequence"/>
</dbReference>
<gene>
    <name evidence="1" type="ORF">BdWA1_002106</name>
</gene>
<reference evidence="1" key="1">
    <citation type="journal article" date="2023" name="Nat. Microbiol.">
        <title>Babesia duncani multi-omics identifies virulence factors and drug targets.</title>
        <authorList>
            <person name="Singh P."/>
            <person name="Lonardi S."/>
            <person name="Liang Q."/>
            <person name="Vydyam P."/>
            <person name="Khabirova E."/>
            <person name="Fang T."/>
            <person name="Gihaz S."/>
            <person name="Thekkiniath J."/>
            <person name="Munshi M."/>
            <person name="Abel S."/>
            <person name="Ciampossin L."/>
            <person name="Batugedara G."/>
            <person name="Gupta M."/>
            <person name="Lu X.M."/>
            <person name="Lenz T."/>
            <person name="Chakravarty S."/>
            <person name="Cornillot E."/>
            <person name="Hu Y."/>
            <person name="Ma W."/>
            <person name="Gonzalez L.M."/>
            <person name="Sanchez S."/>
            <person name="Estrada K."/>
            <person name="Sanchez-Flores A."/>
            <person name="Montero E."/>
            <person name="Harb O.S."/>
            <person name="Le Roch K.G."/>
            <person name="Mamoun C.B."/>
        </authorList>
    </citation>
    <scope>NUCLEOTIDE SEQUENCE</scope>
    <source>
        <strain evidence="1">WA1</strain>
    </source>
</reference>
<accession>A0AAD9UPG1</accession>
<comment type="caution">
    <text evidence="1">The sequence shown here is derived from an EMBL/GenBank/DDBJ whole genome shotgun (WGS) entry which is preliminary data.</text>
</comment>
<evidence type="ECO:0000313" key="2">
    <source>
        <dbReference type="Proteomes" id="UP001214638"/>
    </source>
</evidence>
<dbReference type="AlphaFoldDB" id="A0AAD9UPG1"/>
<keyword evidence="2" id="KW-1185">Reference proteome</keyword>
<protein>
    <submittedName>
        <fullName evidence="1">Uncharacterized protein</fullName>
    </submittedName>
</protein>
<proteinExistence type="predicted"/>
<evidence type="ECO:0000313" key="1">
    <source>
        <dbReference type="EMBL" id="KAK2196857.1"/>
    </source>
</evidence>
<organism evidence="1 2">
    <name type="scientific">Babesia duncani</name>
    <dbReference type="NCBI Taxonomy" id="323732"/>
    <lineage>
        <taxon>Eukaryota</taxon>
        <taxon>Sar</taxon>
        <taxon>Alveolata</taxon>
        <taxon>Apicomplexa</taxon>
        <taxon>Aconoidasida</taxon>
        <taxon>Piroplasmida</taxon>
        <taxon>Babesiidae</taxon>
        <taxon>Babesia</taxon>
    </lineage>
</organism>
<dbReference type="EMBL" id="JALLKP010000002">
    <property type="protein sequence ID" value="KAK2196857.1"/>
    <property type="molecule type" value="Genomic_DNA"/>
</dbReference>
<name>A0AAD9UPG1_9APIC</name>
<dbReference type="RefSeq" id="XP_067803699.1">
    <property type="nucleotide sequence ID" value="XM_067947135.1"/>
</dbReference>